<evidence type="ECO:0000256" key="7">
    <source>
        <dbReference type="ARBA" id="ARBA00023295"/>
    </source>
</evidence>
<feature type="signal peptide" evidence="10">
    <location>
        <begin position="1"/>
        <end position="17"/>
    </location>
</feature>
<dbReference type="InterPro" id="IPR007112">
    <property type="entry name" value="Expansin/allergen_DPBB_dom"/>
</dbReference>
<dbReference type="AlphaFoldDB" id="A0A553I1P8"/>
<dbReference type="CDD" id="cd22278">
    <property type="entry name" value="DPBB_GH45_endoglucanase"/>
    <property type="match status" value="1"/>
</dbReference>
<dbReference type="EC" id="3.2.1.4" evidence="3 9"/>
<protein>
    <recommendedName>
        <fullName evidence="3 9">Cellulase</fullName>
        <ecNumber evidence="3 9">3.2.1.4</ecNumber>
    </recommendedName>
</protein>
<evidence type="ECO:0000256" key="9">
    <source>
        <dbReference type="PROSITE-ProRule" id="PRU10069"/>
    </source>
</evidence>
<comment type="caution">
    <text evidence="12">The sequence shown here is derived from an EMBL/GenBank/DDBJ whole genome shotgun (WGS) entry which is preliminary data.</text>
</comment>
<keyword evidence="7" id="KW-0326">Glycosidase</keyword>
<evidence type="ECO:0000256" key="10">
    <source>
        <dbReference type="SAM" id="SignalP"/>
    </source>
</evidence>
<dbReference type="SUPFAM" id="SSF50685">
    <property type="entry name" value="Barwin-like endoglucanases"/>
    <property type="match status" value="1"/>
</dbReference>
<dbReference type="STRING" id="2512241.A0A553I1P8"/>
<dbReference type="EMBL" id="VFLP01000024">
    <property type="protein sequence ID" value="TRX94111.1"/>
    <property type="molecule type" value="Genomic_DNA"/>
</dbReference>
<keyword evidence="13" id="KW-1185">Reference proteome</keyword>
<proteinExistence type="inferred from homology"/>
<dbReference type="OrthoDB" id="6038816at2759"/>
<dbReference type="InterPro" id="IPR000334">
    <property type="entry name" value="Glyco_hydro_45"/>
</dbReference>
<comment type="catalytic activity">
    <reaction evidence="1 9">
        <text>Endohydrolysis of (1-&gt;4)-beta-D-glucosidic linkages in cellulose, lichenin and cereal beta-D-glucans.</text>
        <dbReference type="EC" id="3.2.1.4"/>
    </reaction>
</comment>
<dbReference type="Gene3D" id="2.40.40.10">
    <property type="entry name" value="RlpA-like domain"/>
    <property type="match status" value="1"/>
</dbReference>
<evidence type="ECO:0000256" key="3">
    <source>
        <dbReference type="ARBA" id="ARBA00012601"/>
    </source>
</evidence>
<dbReference type="Pfam" id="PF22514">
    <property type="entry name" value="EXPB1_D1"/>
    <property type="match status" value="1"/>
</dbReference>
<evidence type="ECO:0000313" key="12">
    <source>
        <dbReference type="EMBL" id="TRX94111.1"/>
    </source>
</evidence>
<comment type="similarity">
    <text evidence="2">Belongs to the glycosyl hydrolase 45 (cellulase K) family.</text>
</comment>
<evidence type="ECO:0000256" key="5">
    <source>
        <dbReference type="ARBA" id="ARBA00023001"/>
    </source>
</evidence>
<feature type="chain" id="PRO_5022149902" description="Cellulase" evidence="10">
    <location>
        <begin position="18"/>
        <end position="165"/>
    </location>
</feature>
<keyword evidence="10" id="KW-0732">Signal</keyword>
<dbReference type="InterPro" id="IPR036908">
    <property type="entry name" value="RlpA-like_sf"/>
</dbReference>
<accession>A0A553I1P8</accession>
<keyword evidence="8" id="KW-0624">Polysaccharide degradation</keyword>
<evidence type="ECO:0000256" key="1">
    <source>
        <dbReference type="ARBA" id="ARBA00000966"/>
    </source>
</evidence>
<evidence type="ECO:0000256" key="8">
    <source>
        <dbReference type="ARBA" id="ARBA00023326"/>
    </source>
</evidence>
<evidence type="ECO:0000259" key="11">
    <source>
        <dbReference type="PROSITE" id="PS50842"/>
    </source>
</evidence>
<evidence type="ECO:0000256" key="6">
    <source>
        <dbReference type="ARBA" id="ARBA00023277"/>
    </source>
</evidence>
<dbReference type="PROSITE" id="PS01140">
    <property type="entry name" value="GLYCOSYL_HYDROL_F45"/>
    <property type="match status" value="1"/>
</dbReference>
<evidence type="ECO:0000256" key="2">
    <source>
        <dbReference type="ARBA" id="ARBA00007793"/>
    </source>
</evidence>
<dbReference type="PANTHER" id="PTHR31867">
    <property type="entry name" value="EXPANSIN-A15"/>
    <property type="match status" value="1"/>
</dbReference>
<organism evidence="12 13">
    <name type="scientific">Xylaria flabelliformis</name>
    <dbReference type="NCBI Taxonomy" id="2512241"/>
    <lineage>
        <taxon>Eukaryota</taxon>
        <taxon>Fungi</taxon>
        <taxon>Dikarya</taxon>
        <taxon>Ascomycota</taxon>
        <taxon>Pezizomycotina</taxon>
        <taxon>Sordariomycetes</taxon>
        <taxon>Xylariomycetidae</taxon>
        <taxon>Xylariales</taxon>
        <taxon>Xylariaceae</taxon>
        <taxon>Xylaria</taxon>
    </lineage>
</organism>
<sequence>MKSVAVGVLALAAGVAALSGTATTTRYYDGQEGACGCGNSGGPFGWSLGGSGFYTAAGSQALYDPSGSSWCGSGCGQCYQLTSTGNAPCSTCGTGGDAGQSIIVMVTNLCPNNGNAQWCPQPGGRNLYGYEYHFDLMAQNEIFGDNVVVNFQSVPCPGAAVQKIV</sequence>
<evidence type="ECO:0000256" key="4">
    <source>
        <dbReference type="ARBA" id="ARBA00022801"/>
    </source>
</evidence>
<dbReference type="GO" id="GO:0008810">
    <property type="term" value="F:cellulase activity"/>
    <property type="evidence" value="ECO:0007669"/>
    <property type="project" value="UniProtKB-EC"/>
</dbReference>
<feature type="active site" description="Nucleophile" evidence="9">
    <location>
        <position position="29"/>
    </location>
</feature>
<evidence type="ECO:0000313" key="13">
    <source>
        <dbReference type="Proteomes" id="UP000319160"/>
    </source>
</evidence>
<feature type="domain" description="Expansin-like EG45" evidence="11">
    <location>
        <begin position="32"/>
        <end position="136"/>
    </location>
</feature>
<keyword evidence="4" id="KW-0378">Hydrolase</keyword>
<dbReference type="PROSITE" id="PS50842">
    <property type="entry name" value="EXPANSIN_EG45"/>
    <property type="match status" value="1"/>
</dbReference>
<dbReference type="InterPro" id="IPR002963">
    <property type="entry name" value="Expansin"/>
</dbReference>
<reference evidence="13" key="1">
    <citation type="submission" date="2019-06" db="EMBL/GenBank/DDBJ databases">
        <title>Draft genome sequence of the griseofulvin-producing fungus Xylaria cubensis strain G536.</title>
        <authorList>
            <person name="Mead M.E."/>
            <person name="Raja H.A."/>
            <person name="Steenwyk J.L."/>
            <person name="Knowles S.L."/>
            <person name="Oberlies N.H."/>
            <person name="Rokas A."/>
        </authorList>
    </citation>
    <scope>NUCLEOTIDE SEQUENCE [LARGE SCALE GENOMIC DNA]</scope>
    <source>
        <strain evidence="13">G536</strain>
    </source>
</reference>
<keyword evidence="6" id="KW-0119">Carbohydrate metabolism</keyword>
<dbReference type="Proteomes" id="UP000319160">
    <property type="component" value="Unassembled WGS sequence"/>
</dbReference>
<keyword evidence="5" id="KW-0136">Cellulose degradation</keyword>
<dbReference type="GO" id="GO:0030245">
    <property type="term" value="P:cellulose catabolic process"/>
    <property type="evidence" value="ECO:0007669"/>
    <property type="project" value="UniProtKB-KW"/>
</dbReference>
<gene>
    <name evidence="12" type="ORF">FHL15_004879</name>
</gene>
<name>A0A553I1P8_9PEZI</name>